<feature type="transmembrane region" description="Helical" evidence="9">
    <location>
        <begin position="168"/>
        <end position="188"/>
    </location>
</feature>
<keyword evidence="5 9" id="KW-1133">Transmembrane helix</keyword>
<keyword evidence="6 9" id="KW-0472">Membrane</keyword>
<feature type="compositionally biased region" description="Polar residues" evidence="8">
    <location>
        <begin position="453"/>
        <end position="467"/>
    </location>
</feature>
<feature type="transmembrane region" description="Helical" evidence="9">
    <location>
        <begin position="144"/>
        <end position="162"/>
    </location>
</feature>
<feature type="transmembrane region" description="Helical" evidence="9">
    <location>
        <begin position="209"/>
        <end position="225"/>
    </location>
</feature>
<dbReference type="EMBL" id="ACGJ01001296">
    <property type="protein sequence ID" value="EET01738.1"/>
    <property type="molecule type" value="Genomic_DNA"/>
</dbReference>
<evidence type="ECO:0000256" key="9">
    <source>
        <dbReference type="SAM" id="Phobius"/>
    </source>
</evidence>
<evidence type="ECO:0000256" key="1">
    <source>
        <dbReference type="ARBA" id="ARBA00004651"/>
    </source>
</evidence>
<dbReference type="Gene3D" id="1.20.1740.10">
    <property type="entry name" value="Amino acid/polyamine transporter I"/>
    <property type="match status" value="1"/>
</dbReference>
<feature type="transmembrane region" description="Helical" evidence="9">
    <location>
        <begin position="58"/>
        <end position="81"/>
    </location>
</feature>
<protein>
    <submittedName>
        <fullName evidence="10">Amino acid permease, putative</fullName>
    </submittedName>
</protein>
<keyword evidence="4 9" id="KW-0812">Transmembrane</keyword>
<dbReference type="Proteomes" id="UP000002488">
    <property type="component" value="Unassembled WGS sequence"/>
</dbReference>
<comment type="caution">
    <text evidence="10">The sequence shown here is derived from an EMBL/GenBank/DDBJ whole genome shotgun (WGS) entry which is preliminary data.</text>
</comment>
<dbReference type="Pfam" id="PF13520">
    <property type="entry name" value="AA_permease_2"/>
    <property type="match status" value="1"/>
</dbReference>
<comment type="similarity">
    <text evidence="7">Belongs to the amino acid-polyamine-organocation (APC) superfamily. Polyamine:cation symporter (PHS) (TC 2.A.3.12) family.</text>
</comment>
<evidence type="ECO:0000256" key="5">
    <source>
        <dbReference type="ARBA" id="ARBA00022989"/>
    </source>
</evidence>
<keyword evidence="3" id="KW-1003">Cell membrane</keyword>
<accession>C6LQI1</accession>
<feature type="transmembrane region" description="Helical" evidence="9">
    <location>
        <begin position="559"/>
        <end position="580"/>
    </location>
</feature>
<feature type="compositionally biased region" description="Basic and acidic residues" evidence="8">
    <location>
        <begin position="439"/>
        <end position="452"/>
    </location>
</feature>
<evidence type="ECO:0000256" key="6">
    <source>
        <dbReference type="ARBA" id="ARBA00023136"/>
    </source>
</evidence>
<feature type="transmembrane region" description="Helical" evidence="9">
    <location>
        <begin position="245"/>
        <end position="267"/>
    </location>
</feature>
<evidence type="ECO:0000256" key="2">
    <source>
        <dbReference type="ARBA" id="ARBA00022448"/>
    </source>
</evidence>
<sequence>MVDFVGQIAVLAPDPGKSKQTKAGPREIVKRVGMLELIVVGFFMVSAGPFGIEEAINAGGPLATIIAIVVAPLFISVPLALMSAELSTLFPCCGSPIDWTADMGHFISSCNGYCRLLFTILDNPLYAASVTDYLTSLFNLPNKLWLRLIFSFIVYALVTVLNCFGIEIVNWFSILLSAVIILPFFIFFGAAAPQFTTEKIFATRPFNEIDWVGLVSTSVWLYSGYDCMGSLANDVRNPRKVYPVGLLITVLIVTLVYLFPTIAGLSLDMDNTKWMNGAFVEAAKLLSIDRGRWLSTWIGVGGVVSNVAILNVDHFCSAMEIYAMAENNMLVGKKYLMKQYITKKGEPIPRVAIIVLAILCFPLGMLDFSVLIDVNGLMTALSLFFQTMGFLYARYGRNGIIRRMQRAPTINQYTTRETIEAITSAAHTDTMKVGIPDILHNKEHDPNGRSNDHSSPASNVPPNTAGSLEQPRSAADMETVSSNPANAAQNILDETAREMDSASKDANLPWVVNHPQLLHASADNDLYRIPCGIVGVLLVTVPAFLVCIFIAVISGWKPFLFTIVFVALCFAINAAAGAIARCVERRKAKRIQNSQLASPSFQLARIQAEFSANLEDGDERNGFSHAPYSGESSIPLSNIPPSVTSLR</sequence>
<organism evidence="10 11">
    <name type="scientific">Giardia intestinalis (strain ATCC 50581 / GS clone H7)</name>
    <name type="common">Giardia lamblia</name>
    <dbReference type="NCBI Taxonomy" id="598745"/>
    <lineage>
        <taxon>Eukaryota</taxon>
        <taxon>Metamonada</taxon>
        <taxon>Diplomonadida</taxon>
        <taxon>Hexamitidae</taxon>
        <taxon>Giardiinae</taxon>
        <taxon>Giardia</taxon>
    </lineage>
</organism>
<reference evidence="10 11" key="1">
    <citation type="journal article" date="2009" name="PLoS Pathog.">
        <title>Draft genome sequencing of giardia intestinalis assemblage B isolate GS: is human giardiasis caused by two different species?</title>
        <authorList>
            <person name="Franzen O."/>
            <person name="Jerlstrom-Hultqvist J."/>
            <person name="Castro E."/>
            <person name="Sherwood E."/>
            <person name="Ankarklev J."/>
            <person name="Reiner D.S."/>
            <person name="Palm D."/>
            <person name="Andersson J.O."/>
            <person name="Andersson B."/>
            <person name="Svard S.G."/>
        </authorList>
    </citation>
    <scope>NUCLEOTIDE SEQUENCE [LARGE SCALE GENOMIC DNA]</scope>
    <source>
        <strain evidence="11">ATCC 50581 / GS clone H7</strain>
    </source>
</reference>
<comment type="subcellular location">
    <subcellularLocation>
        <location evidence="1">Cell membrane</location>
        <topology evidence="1">Multi-pass membrane protein</topology>
    </subcellularLocation>
</comment>
<dbReference type="InterPro" id="IPR044566">
    <property type="entry name" value="RMV1-like"/>
</dbReference>
<evidence type="ECO:0000256" key="4">
    <source>
        <dbReference type="ARBA" id="ARBA00022692"/>
    </source>
</evidence>
<evidence type="ECO:0000313" key="10">
    <source>
        <dbReference type="EMBL" id="EET01738.1"/>
    </source>
</evidence>
<dbReference type="VEuPathDB" id="GiardiaDB:GL50581_1008"/>
<dbReference type="PIRSF" id="PIRSF006060">
    <property type="entry name" value="AA_transporter"/>
    <property type="match status" value="1"/>
</dbReference>
<feature type="compositionally biased region" description="Polar residues" evidence="8">
    <location>
        <begin position="630"/>
        <end position="647"/>
    </location>
</feature>
<feature type="region of interest" description="Disordered" evidence="8">
    <location>
        <begin position="438"/>
        <end position="484"/>
    </location>
</feature>
<dbReference type="PANTHER" id="PTHR45826">
    <property type="entry name" value="POLYAMINE TRANSPORTER PUT1"/>
    <property type="match status" value="1"/>
</dbReference>
<dbReference type="GO" id="GO:0015203">
    <property type="term" value="F:polyamine transmembrane transporter activity"/>
    <property type="evidence" value="ECO:0007669"/>
    <property type="project" value="UniProtKB-ARBA"/>
</dbReference>
<dbReference type="InterPro" id="IPR002293">
    <property type="entry name" value="AA/rel_permease1"/>
</dbReference>
<dbReference type="PANTHER" id="PTHR45826:SF2">
    <property type="entry name" value="AMINO ACID TRANSPORTER"/>
    <property type="match status" value="1"/>
</dbReference>
<keyword evidence="2" id="KW-0813">Transport</keyword>
<dbReference type="OMA" id="QRAPTIN"/>
<name>C6LQI1_GIAIB</name>
<evidence type="ECO:0000256" key="8">
    <source>
        <dbReference type="SAM" id="MobiDB-lite"/>
    </source>
</evidence>
<feature type="transmembrane region" description="Helical" evidence="9">
    <location>
        <begin position="351"/>
        <end position="371"/>
    </location>
</feature>
<evidence type="ECO:0000256" key="7">
    <source>
        <dbReference type="ARBA" id="ARBA00024041"/>
    </source>
</evidence>
<proteinExistence type="inferred from homology"/>
<evidence type="ECO:0000313" key="11">
    <source>
        <dbReference type="Proteomes" id="UP000002488"/>
    </source>
</evidence>
<feature type="transmembrane region" description="Helical" evidence="9">
    <location>
        <begin position="531"/>
        <end position="553"/>
    </location>
</feature>
<feature type="transmembrane region" description="Helical" evidence="9">
    <location>
        <begin position="32"/>
        <end position="52"/>
    </location>
</feature>
<feature type="region of interest" description="Disordered" evidence="8">
    <location>
        <begin position="625"/>
        <end position="647"/>
    </location>
</feature>
<gene>
    <name evidence="10" type="ORF">GL50581_1008</name>
</gene>
<dbReference type="OrthoDB" id="5982228at2759"/>
<dbReference type="GO" id="GO:0005886">
    <property type="term" value="C:plasma membrane"/>
    <property type="evidence" value="ECO:0007669"/>
    <property type="project" value="UniProtKB-SubCell"/>
</dbReference>
<feature type="transmembrane region" description="Helical" evidence="9">
    <location>
        <begin position="377"/>
        <end position="395"/>
    </location>
</feature>
<evidence type="ECO:0000256" key="3">
    <source>
        <dbReference type="ARBA" id="ARBA00022475"/>
    </source>
</evidence>
<dbReference type="AlphaFoldDB" id="C6LQI1"/>